<evidence type="ECO:0008006" key="4">
    <source>
        <dbReference type="Google" id="ProtNLM"/>
    </source>
</evidence>
<sequence>MVSPTGNGFTVRGRLLDEARQPIVGAVGDFYLEGTTRNLVQSYSTGVDGGFSASFSNADAPAEATLMMHYRGDDQHAPSSFLIRRGVPRPTPSPTPTPTRTTPPPAAPATTPPPTAPAQPTPRFTGPGGAGGPAVTAMGNQLTVTGRLLGADGRPLAGAQVTAPGLAAPVGTGADGGFQLSVPMPGSRELTVTAPAAAGRPGASTKVTW</sequence>
<protein>
    <recommendedName>
        <fullName evidence="4">Carboxypeptidase regulatory-like domain-containing protein</fullName>
    </recommendedName>
</protein>
<proteinExistence type="predicted"/>
<comment type="caution">
    <text evidence="2">The sequence shown here is derived from an EMBL/GenBank/DDBJ whole genome shotgun (WGS) entry which is preliminary data.</text>
</comment>
<evidence type="ECO:0000256" key="1">
    <source>
        <dbReference type="SAM" id="MobiDB-lite"/>
    </source>
</evidence>
<gene>
    <name evidence="2" type="ORF">CGZ93_02825</name>
</gene>
<evidence type="ECO:0000313" key="3">
    <source>
        <dbReference type="Proteomes" id="UP000216311"/>
    </source>
</evidence>
<dbReference type="Proteomes" id="UP000216311">
    <property type="component" value="Unassembled WGS sequence"/>
</dbReference>
<feature type="compositionally biased region" description="Pro residues" evidence="1">
    <location>
        <begin position="89"/>
        <end position="120"/>
    </location>
</feature>
<dbReference type="SUPFAM" id="SSF49452">
    <property type="entry name" value="Starch-binding domain-like"/>
    <property type="match status" value="1"/>
</dbReference>
<dbReference type="Pfam" id="PF13620">
    <property type="entry name" value="CarboxypepD_reg"/>
    <property type="match status" value="1"/>
</dbReference>
<accession>A0A255HA39</accession>
<dbReference type="GO" id="GO:0030246">
    <property type="term" value="F:carbohydrate binding"/>
    <property type="evidence" value="ECO:0007669"/>
    <property type="project" value="InterPro"/>
</dbReference>
<evidence type="ECO:0000313" key="2">
    <source>
        <dbReference type="EMBL" id="OYO24650.1"/>
    </source>
</evidence>
<dbReference type="AlphaFoldDB" id="A0A255HA39"/>
<dbReference type="EMBL" id="NMVQ01000002">
    <property type="protein sequence ID" value="OYO24650.1"/>
    <property type="molecule type" value="Genomic_DNA"/>
</dbReference>
<dbReference type="Gene3D" id="2.60.40.1120">
    <property type="entry name" value="Carboxypeptidase-like, regulatory domain"/>
    <property type="match status" value="1"/>
</dbReference>
<dbReference type="InterPro" id="IPR013784">
    <property type="entry name" value="Carb-bd-like_fold"/>
</dbReference>
<organism evidence="2 3">
    <name type="scientific">Enemella dayhoffiae</name>
    <dbReference type="NCBI Taxonomy" id="2016507"/>
    <lineage>
        <taxon>Bacteria</taxon>
        <taxon>Bacillati</taxon>
        <taxon>Actinomycetota</taxon>
        <taxon>Actinomycetes</taxon>
        <taxon>Propionibacteriales</taxon>
        <taxon>Propionibacteriaceae</taxon>
        <taxon>Enemella</taxon>
    </lineage>
</organism>
<reference evidence="2 3" key="1">
    <citation type="submission" date="2017-07" db="EMBL/GenBank/DDBJ databases">
        <title>Draft whole genome sequences of clinical Proprionibacteriaceae strains.</title>
        <authorList>
            <person name="Bernier A.-M."/>
            <person name="Bernard K."/>
            <person name="Domingo M.-C."/>
        </authorList>
    </citation>
    <scope>NUCLEOTIDE SEQUENCE [LARGE SCALE GENOMIC DNA]</scope>
    <source>
        <strain evidence="2 3">NML 130396</strain>
    </source>
</reference>
<name>A0A255HA39_9ACTN</name>
<feature type="region of interest" description="Disordered" evidence="1">
    <location>
        <begin position="83"/>
        <end position="137"/>
    </location>
</feature>
<keyword evidence="3" id="KW-1185">Reference proteome</keyword>